<dbReference type="GO" id="GO:0015628">
    <property type="term" value="P:protein secretion by the type II secretion system"/>
    <property type="evidence" value="ECO:0007669"/>
    <property type="project" value="InterPro"/>
</dbReference>
<dbReference type="SUPFAM" id="SSF54523">
    <property type="entry name" value="Pili subunits"/>
    <property type="match status" value="1"/>
</dbReference>
<dbReference type="Pfam" id="PF07963">
    <property type="entry name" value="N_methyl"/>
    <property type="match status" value="1"/>
</dbReference>
<feature type="transmembrane region" description="Helical" evidence="2">
    <location>
        <begin position="6"/>
        <end position="30"/>
    </location>
</feature>
<keyword evidence="2" id="KW-0812">Transmembrane</keyword>
<dbReference type="PRINTS" id="PR00813">
    <property type="entry name" value="BCTERIALGSPG"/>
</dbReference>
<dbReference type="PANTHER" id="PTHR30093:SF47">
    <property type="entry name" value="TYPE IV PILUS NON-CORE MINOR PILIN PILE"/>
    <property type="match status" value="1"/>
</dbReference>
<dbReference type="InterPro" id="IPR000983">
    <property type="entry name" value="Bac_GSPG_pilin"/>
</dbReference>
<dbReference type="EMBL" id="FUKJ01000458">
    <property type="protein sequence ID" value="SJM96161.1"/>
    <property type="molecule type" value="Genomic_DNA"/>
</dbReference>
<dbReference type="RefSeq" id="WP_087148556.1">
    <property type="nucleotide sequence ID" value="NZ_FUKJ01000458.1"/>
</dbReference>
<sequence>MKTQKGFTLIELMITVAIVGILASIAVPNYQKSVMKARRADAKGALVSLANAMERHYTETGGYCGAAMDSGVDSCGDLGGMDTGAPSIYPAQSPVDGGTKYYDLTIAAVTDNSYTLQAKRINPGAQANDECGDLTLMHTGERGIANAADGITKELCW</sequence>
<dbReference type="GO" id="GO:0015627">
    <property type="term" value="C:type II protein secretion system complex"/>
    <property type="evidence" value="ECO:0007669"/>
    <property type="project" value="InterPro"/>
</dbReference>
<dbReference type="InterPro" id="IPR031982">
    <property type="entry name" value="PilE-like"/>
</dbReference>
<dbReference type="PROSITE" id="PS00409">
    <property type="entry name" value="PROKAR_NTER_METHYL"/>
    <property type="match status" value="1"/>
</dbReference>
<dbReference type="OrthoDB" id="5296638at2"/>
<evidence type="ECO:0000313" key="4">
    <source>
        <dbReference type="Proteomes" id="UP000195442"/>
    </source>
</evidence>
<dbReference type="Gene3D" id="3.30.700.10">
    <property type="entry name" value="Glycoprotein, Type 4 Pilin"/>
    <property type="match status" value="1"/>
</dbReference>
<dbReference type="InterPro" id="IPR012902">
    <property type="entry name" value="N_methyl_site"/>
</dbReference>
<dbReference type="InterPro" id="IPR045584">
    <property type="entry name" value="Pilin-like"/>
</dbReference>
<organism evidence="3 4">
    <name type="scientific">Crenothrix polyspora</name>
    <dbReference type="NCBI Taxonomy" id="360316"/>
    <lineage>
        <taxon>Bacteria</taxon>
        <taxon>Pseudomonadati</taxon>
        <taxon>Pseudomonadota</taxon>
        <taxon>Gammaproteobacteria</taxon>
        <taxon>Methylococcales</taxon>
        <taxon>Crenotrichaceae</taxon>
        <taxon>Crenothrix</taxon>
    </lineage>
</organism>
<dbReference type="Pfam" id="PF16732">
    <property type="entry name" value="ComP_DUS"/>
    <property type="match status" value="1"/>
</dbReference>
<keyword evidence="4" id="KW-1185">Reference proteome</keyword>
<dbReference type="GO" id="GO:0043683">
    <property type="term" value="P:type IV pilus assembly"/>
    <property type="evidence" value="ECO:0007669"/>
    <property type="project" value="InterPro"/>
</dbReference>
<dbReference type="NCBIfam" id="TIGR02532">
    <property type="entry name" value="IV_pilin_GFxxxE"/>
    <property type="match status" value="1"/>
</dbReference>
<evidence type="ECO:0000256" key="2">
    <source>
        <dbReference type="SAM" id="Phobius"/>
    </source>
</evidence>
<keyword evidence="1" id="KW-0488">Methylation</keyword>
<gene>
    <name evidence="3" type="ORF">CRENPOLYSF2_900002</name>
</gene>
<evidence type="ECO:0000313" key="3">
    <source>
        <dbReference type="EMBL" id="SJM96161.1"/>
    </source>
</evidence>
<keyword evidence="2" id="KW-1133">Transmembrane helix</keyword>
<dbReference type="AlphaFoldDB" id="A0A1R4HJE2"/>
<dbReference type="Proteomes" id="UP000195442">
    <property type="component" value="Unassembled WGS sequence"/>
</dbReference>
<evidence type="ECO:0000256" key="1">
    <source>
        <dbReference type="ARBA" id="ARBA00022481"/>
    </source>
</evidence>
<name>A0A1R4HJE2_9GAMM</name>
<keyword evidence="2" id="KW-0472">Membrane</keyword>
<proteinExistence type="predicted"/>
<accession>A0A1R4HJE2</accession>
<protein>
    <submittedName>
        <fullName evidence="3">Tfp pilus assembly protein PilE</fullName>
    </submittedName>
</protein>
<reference evidence="4" key="1">
    <citation type="submission" date="2017-02" db="EMBL/GenBank/DDBJ databases">
        <authorList>
            <person name="Daims H."/>
        </authorList>
    </citation>
    <scope>NUCLEOTIDE SEQUENCE [LARGE SCALE GENOMIC DNA]</scope>
</reference>
<dbReference type="PANTHER" id="PTHR30093">
    <property type="entry name" value="GENERAL SECRETION PATHWAY PROTEIN G"/>
    <property type="match status" value="1"/>
</dbReference>